<protein>
    <recommendedName>
        <fullName evidence="2">ATP-grasp domain-containing protein</fullName>
    </recommendedName>
</protein>
<sequence>MSAYCKYCWPSKTKSHLNNHIEYYHDKLLGKFLKRKKQSNFWGKFLEILAKINIVKFVSNPDDSNLYNRSLIFFKEAKKRGLNVSAIQAFGKYDNTFKYILNDQAIYYDGIPLNRIGDPIIDLDNKIEIKKILQKNNLPVSTGGYFTKLDEAIQFSHLLTYPLIVKPNNGSLSHHVIGPIKNEQELRKAIEIVQLYRPDFIIEEYIVGRLYRATVIGKKHVFICEKDPANIIGNGQSTIAQLISKKNSKRGKKDQFDSTLHEIPIDNVLKSKLQFLQLNLKSILPKSKKIYLHEKFVLNAGCDIISRTTSTHQENKKLFLKVAQVLDVDIVGIDFICADIERPWNKQKSAIIETNSLPYVDMHQYPSQGVPDPVAKVVWDHILASK</sequence>
<dbReference type="Proteomes" id="UP000178558">
    <property type="component" value="Unassembled WGS sequence"/>
</dbReference>
<evidence type="ECO:0000259" key="2">
    <source>
        <dbReference type="PROSITE" id="PS50975"/>
    </source>
</evidence>
<evidence type="ECO:0000256" key="1">
    <source>
        <dbReference type="PROSITE-ProRule" id="PRU00409"/>
    </source>
</evidence>
<proteinExistence type="predicted"/>
<organism evidence="3 4">
    <name type="scientific">Candidatus Roizmanbacteria bacterium RIFCSPLOWO2_01_FULL_40_42</name>
    <dbReference type="NCBI Taxonomy" id="1802066"/>
    <lineage>
        <taxon>Bacteria</taxon>
        <taxon>Candidatus Roizmaniibacteriota</taxon>
    </lineage>
</organism>
<dbReference type="Gene3D" id="3.30.470.20">
    <property type="entry name" value="ATP-grasp fold, B domain"/>
    <property type="match status" value="2"/>
</dbReference>
<evidence type="ECO:0000313" key="4">
    <source>
        <dbReference type="Proteomes" id="UP000178558"/>
    </source>
</evidence>
<dbReference type="PROSITE" id="PS50975">
    <property type="entry name" value="ATP_GRASP"/>
    <property type="match status" value="1"/>
</dbReference>
<evidence type="ECO:0000313" key="3">
    <source>
        <dbReference type="EMBL" id="OGK50771.1"/>
    </source>
</evidence>
<accession>A0A1F7J590</accession>
<dbReference type="InterPro" id="IPR011761">
    <property type="entry name" value="ATP-grasp"/>
</dbReference>
<dbReference type="AlphaFoldDB" id="A0A1F7J590"/>
<dbReference type="EMBL" id="MGAQ01000011">
    <property type="protein sequence ID" value="OGK50771.1"/>
    <property type="molecule type" value="Genomic_DNA"/>
</dbReference>
<name>A0A1F7J590_9BACT</name>
<keyword evidence="1" id="KW-0547">Nucleotide-binding</keyword>
<dbReference type="GO" id="GO:0005524">
    <property type="term" value="F:ATP binding"/>
    <property type="evidence" value="ECO:0007669"/>
    <property type="project" value="UniProtKB-UniRule"/>
</dbReference>
<gene>
    <name evidence="3" type="ORF">A3B50_02895</name>
</gene>
<dbReference type="GO" id="GO:0046872">
    <property type="term" value="F:metal ion binding"/>
    <property type="evidence" value="ECO:0007669"/>
    <property type="project" value="InterPro"/>
</dbReference>
<dbReference type="SUPFAM" id="SSF56059">
    <property type="entry name" value="Glutathione synthetase ATP-binding domain-like"/>
    <property type="match status" value="1"/>
</dbReference>
<reference evidence="3 4" key="1">
    <citation type="journal article" date="2016" name="Nat. Commun.">
        <title>Thousands of microbial genomes shed light on interconnected biogeochemical processes in an aquifer system.</title>
        <authorList>
            <person name="Anantharaman K."/>
            <person name="Brown C.T."/>
            <person name="Hug L.A."/>
            <person name="Sharon I."/>
            <person name="Castelle C.J."/>
            <person name="Probst A.J."/>
            <person name="Thomas B.C."/>
            <person name="Singh A."/>
            <person name="Wilkins M.J."/>
            <person name="Karaoz U."/>
            <person name="Brodie E.L."/>
            <person name="Williams K.H."/>
            <person name="Hubbard S.S."/>
            <person name="Banfield J.F."/>
        </authorList>
    </citation>
    <scope>NUCLEOTIDE SEQUENCE [LARGE SCALE GENOMIC DNA]</scope>
</reference>
<comment type="caution">
    <text evidence="3">The sequence shown here is derived from an EMBL/GenBank/DDBJ whole genome shotgun (WGS) entry which is preliminary data.</text>
</comment>
<keyword evidence="1" id="KW-0067">ATP-binding</keyword>
<feature type="domain" description="ATP-grasp" evidence="2">
    <location>
        <begin position="130"/>
        <end position="383"/>
    </location>
</feature>